<feature type="domain" description="HTH cro/C1-type" evidence="1">
    <location>
        <begin position="24"/>
        <end position="78"/>
    </location>
</feature>
<organism evidence="2 3">
    <name type="scientific">Streptomyces caniscabiei</name>
    <dbReference type="NCBI Taxonomy" id="2746961"/>
    <lineage>
        <taxon>Bacteria</taxon>
        <taxon>Bacillati</taxon>
        <taxon>Actinomycetota</taxon>
        <taxon>Actinomycetes</taxon>
        <taxon>Kitasatosporales</taxon>
        <taxon>Streptomycetaceae</taxon>
        <taxon>Streptomyces</taxon>
    </lineage>
</organism>
<dbReference type="Proteomes" id="UP000661025">
    <property type="component" value="Unassembled WGS sequence"/>
</dbReference>
<accession>A0A927QE42</accession>
<protein>
    <submittedName>
        <fullName evidence="2">Helix-turn-helix transcriptional regulator</fullName>
    </submittedName>
</protein>
<dbReference type="CDD" id="cd00093">
    <property type="entry name" value="HTH_XRE"/>
    <property type="match status" value="1"/>
</dbReference>
<evidence type="ECO:0000313" key="2">
    <source>
        <dbReference type="EMBL" id="MBD9722025.1"/>
    </source>
</evidence>
<dbReference type="RefSeq" id="WP_192359242.1">
    <property type="nucleotide sequence ID" value="NZ_CP119182.1"/>
</dbReference>
<dbReference type="SMART" id="SM00530">
    <property type="entry name" value="HTH_XRE"/>
    <property type="match status" value="1"/>
</dbReference>
<dbReference type="SUPFAM" id="SSF47413">
    <property type="entry name" value="lambda repressor-like DNA-binding domains"/>
    <property type="match status" value="1"/>
</dbReference>
<sequence length="80" mass="9013">MPDQPDPTDDYWLLAERRAIGDRIRVARLHRNMTQERLYLSAGVSRAALQDIEAGTSDARLSTLMRIARALGIHAADLLR</sequence>
<dbReference type="PROSITE" id="PS50943">
    <property type="entry name" value="HTH_CROC1"/>
    <property type="match status" value="1"/>
</dbReference>
<dbReference type="EMBL" id="JACYXT010000001">
    <property type="protein sequence ID" value="MBD9722025.1"/>
    <property type="molecule type" value="Genomic_DNA"/>
</dbReference>
<evidence type="ECO:0000259" key="1">
    <source>
        <dbReference type="PROSITE" id="PS50943"/>
    </source>
</evidence>
<gene>
    <name evidence="2" type="ORF">IHE70_01930</name>
</gene>
<name>A0A927QE42_9ACTN</name>
<dbReference type="InterPro" id="IPR001387">
    <property type="entry name" value="Cro/C1-type_HTH"/>
</dbReference>
<reference evidence="2" key="1">
    <citation type="submission" date="2020-09" db="EMBL/GenBank/DDBJ databases">
        <title>Streptomyces canutascabiei sp. nov., which causes potato common scab and is distributed across the world.</title>
        <authorList>
            <person name="Nguyen H.P."/>
            <person name="Weisberg A.J."/>
            <person name="Chang J.H."/>
            <person name="Clarke C.R."/>
        </authorList>
    </citation>
    <scope>NUCLEOTIDE SEQUENCE</scope>
    <source>
        <strain evidence="2">ID-01-6.2a</strain>
    </source>
</reference>
<dbReference type="AlphaFoldDB" id="A0A927QE42"/>
<dbReference type="InterPro" id="IPR010982">
    <property type="entry name" value="Lambda_DNA-bd_dom_sf"/>
</dbReference>
<dbReference type="GO" id="GO:0003677">
    <property type="term" value="F:DNA binding"/>
    <property type="evidence" value="ECO:0007669"/>
    <property type="project" value="InterPro"/>
</dbReference>
<dbReference type="Gene3D" id="1.10.260.40">
    <property type="entry name" value="lambda repressor-like DNA-binding domains"/>
    <property type="match status" value="1"/>
</dbReference>
<evidence type="ECO:0000313" key="3">
    <source>
        <dbReference type="Proteomes" id="UP000661025"/>
    </source>
</evidence>
<comment type="caution">
    <text evidence="2">The sequence shown here is derived from an EMBL/GenBank/DDBJ whole genome shotgun (WGS) entry which is preliminary data.</text>
</comment>
<proteinExistence type="predicted"/>
<dbReference type="Pfam" id="PF01381">
    <property type="entry name" value="HTH_3"/>
    <property type="match status" value="1"/>
</dbReference>
<dbReference type="GeneID" id="79929160"/>